<dbReference type="Proteomes" id="UP001209107">
    <property type="component" value="Unassembled WGS sequence"/>
</dbReference>
<dbReference type="InterPro" id="IPR036390">
    <property type="entry name" value="WH_DNA-bd_sf"/>
</dbReference>
<dbReference type="EMBL" id="JAPCHZ010000005">
    <property type="protein sequence ID" value="MCW4452495.1"/>
    <property type="molecule type" value="Genomic_DNA"/>
</dbReference>
<dbReference type="InterPro" id="IPR000835">
    <property type="entry name" value="HTH_MarR-typ"/>
</dbReference>
<feature type="domain" description="HTH marR-type" evidence="1">
    <location>
        <begin position="60"/>
        <end position="193"/>
    </location>
</feature>
<name>A0ABT3JPV1_9FLAO</name>
<evidence type="ECO:0000313" key="2">
    <source>
        <dbReference type="EMBL" id="MCW4452495.1"/>
    </source>
</evidence>
<proteinExistence type="predicted"/>
<dbReference type="SUPFAM" id="SSF46785">
    <property type="entry name" value="Winged helix' DNA-binding domain"/>
    <property type="match status" value="1"/>
</dbReference>
<organism evidence="2 3">
    <name type="scientific">Kaistella yananensis</name>
    <dbReference type="NCBI Taxonomy" id="2989820"/>
    <lineage>
        <taxon>Bacteria</taxon>
        <taxon>Pseudomonadati</taxon>
        <taxon>Bacteroidota</taxon>
        <taxon>Flavobacteriia</taxon>
        <taxon>Flavobacteriales</taxon>
        <taxon>Weeksellaceae</taxon>
        <taxon>Chryseobacterium group</taxon>
        <taxon>Kaistella</taxon>
    </lineage>
</organism>
<sequence length="228" mass="26319">MKYQLIKDIIDLVEEFEAENDNNEDVSMHAFRDWLAASNTVAKNEELPGWIGKEKGRSPESVINTLLVHLNRYAKSYSKSAIFGSSFSTQEDFIYLINLKAFGEMSKMDLIKKNVHEKPVGMQIINRLIEQNWVTQKDSLKDKRQKVISITQSGISALEMQMDKIRMATDIVSGNLTSNEKMELIRLLKKLNHFHLPIYEKNIDSKNLLNEAYEHLHSSREMNKISSN</sequence>
<reference evidence="2 3" key="1">
    <citation type="submission" date="2022-10" db="EMBL/GenBank/DDBJ databases">
        <title>Kaistella sp. BT-6-1-3.</title>
        <authorList>
            <person name="Ai J."/>
            <person name="Deng Z."/>
        </authorList>
    </citation>
    <scope>NUCLEOTIDE SEQUENCE [LARGE SCALE GENOMIC DNA]</scope>
    <source>
        <strain evidence="2 3">BT6-1-3</strain>
    </source>
</reference>
<dbReference type="InterPro" id="IPR036388">
    <property type="entry name" value="WH-like_DNA-bd_sf"/>
</dbReference>
<dbReference type="Gene3D" id="1.10.10.10">
    <property type="entry name" value="Winged helix-like DNA-binding domain superfamily/Winged helix DNA-binding domain"/>
    <property type="match status" value="1"/>
</dbReference>
<dbReference type="RefSeq" id="WP_265144619.1">
    <property type="nucleotide sequence ID" value="NZ_JAPCHZ010000005.1"/>
</dbReference>
<dbReference type="PROSITE" id="PS50995">
    <property type="entry name" value="HTH_MARR_2"/>
    <property type="match status" value="1"/>
</dbReference>
<evidence type="ECO:0000259" key="1">
    <source>
        <dbReference type="PROSITE" id="PS50995"/>
    </source>
</evidence>
<protein>
    <submittedName>
        <fullName evidence="2">MarR family transcriptional regulator</fullName>
    </submittedName>
</protein>
<evidence type="ECO:0000313" key="3">
    <source>
        <dbReference type="Proteomes" id="UP001209107"/>
    </source>
</evidence>
<keyword evidence="3" id="KW-1185">Reference proteome</keyword>
<dbReference type="PRINTS" id="PR00598">
    <property type="entry name" value="HTHMARR"/>
</dbReference>
<comment type="caution">
    <text evidence="2">The sequence shown here is derived from an EMBL/GenBank/DDBJ whole genome shotgun (WGS) entry which is preliminary data.</text>
</comment>
<accession>A0ABT3JPV1</accession>
<gene>
    <name evidence="2" type="ORF">OK344_09760</name>
</gene>